<proteinExistence type="inferred from homology"/>
<evidence type="ECO:0000313" key="9">
    <source>
        <dbReference type="Proteomes" id="UP000663829"/>
    </source>
</evidence>
<dbReference type="GO" id="GO:0042026">
    <property type="term" value="P:protein refolding"/>
    <property type="evidence" value="ECO:0007669"/>
    <property type="project" value="TreeGrafter"/>
</dbReference>
<dbReference type="PANTHER" id="PTHR45640:SF26">
    <property type="entry name" value="RE23625P"/>
    <property type="match status" value="1"/>
</dbReference>
<dbReference type="InterPro" id="IPR008978">
    <property type="entry name" value="HSP20-like_chaperone"/>
</dbReference>
<dbReference type="OrthoDB" id="10060792at2759"/>
<protein>
    <recommendedName>
        <fullName evidence="4">SHSP domain-containing protein</fullName>
    </recommendedName>
</protein>
<comment type="caution">
    <text evidence="5">The sequence shown here is derived from an EMBL/GenBank/DDBJ whole genome shotgun (WGS) entry which is preliminary data.</text>
</comment>
<dbReference type="EMBL" id="CAJNOQ010003736">
    <property type="protein sequence ID" value="CAF1027250.1"/>
    <property type="molecule type" value="Genomic_DNA"/>
</dbReference>
<evidence type="ECO:0000256" key="1">
    <source>
        <dbReference type="PROSITE-ProRule" id="PRU00285"/>
    </source>
</evidence>
<dbReference type="EMBL" id="CAJNOK010010052">
    <property type="protein sequence ID" value="CAF1105039.1"/>
    <property type="molecule type" value="Genomic_DNA"/>
</dbReference>
<name>A0A814IQ32_9BILA</name>
<accession>A0A814IQ32</accession>
<dbReference type="SUPFAM" id="SSF49764">
    <property type="entry name" value="HSP20-like chaperones"/>
    <property type="match status" value="3"/>
</dbReference>
<dbReference type="InterPro" id="IPR001436">
    <property type="entry name" value="Alpha-crystallin/sHSP_animal"/>
</dbReference>
<comment type="similarity">
    <text evidence="1 2">Belongs to the small heat shock protein (HSP20) family.</text>
</comment>
<dbReference type="Proteomes" id="UP000663829">
    <property type="component" value="Unassembled WGS sequence"/>
</dbReference>
<evidence type="ECO:0000313" key="5">
    <source>
        <dbReference type="EMBL" id="CAF1027250.1"/>
    </source>
</evidence>
<evidence type="ECO:0000256" key="2">
    <source>
        <dbReference type="RuleBase" id="RU003616"/>
    </source>
</evidence>
<evidence type="ECO:0000313" key="8">
    <source>
        <dbReference type="EMBL" id="CAF3867942.1"/>
    </source>
</evidence>
<dbReference type="EMBL" id="CAJOBA010010803">
    <property type="protein sequence ID" value="CAF3867942.1"/>
    <property type="molecule type" value="Genomic_DNA"/>
</dbReference>
<keyword evidence="9" id="KW-1185">Reference proteome</keyword>
<dbReference type="Pfam" id="PF00011">
    <property type="entry name" value="HSP20"/>
    <property type="match status" value="3"/>
</dbReference>
<organism evidence="5 9">
    <name type="scientific">Didymodactylos carnosus</name>
    <dbReference type="NCBI Taxonomy" id="1234261"/>
    <lineage>
        <taxon>Eukaryota</taxon>
        <taxon>Metazoa</taxon>
        <taxon>Spiralia</taxon>
        <taxon>Gnathifera</taxon>
        <taxon>Rotifera</taxon>
        <taxon>Eurotatoria</taxon>
        <taxon>Bdelloidea</taxon>
        <taxon>Philodinida</taxon>
        <taxon>Philodinidae</taxon>
        <taxon>Didymodactylos</taxon>
    </lineage>
</organism>
<feature type="compositionally biased region" description="Low complexity" evidence="3">
    <location>
        <begin position="247"/>
        <end position="257"/>
    </location>
</feature>
<feature type="compositionally biased region" description="Polar residues" evidence="3">
    <location>
        <begin position="298"/>
        <end position="312"/>
    </location>
</feature>
<feature type="domain" description="SHSP" evidence="4">
    <location>
        <begin position="104"/>
        <end position="212"/>
    </location>
</feature>
<dbReference type="Proteomes" id="UP000681722">
    <property type="component" value="Unassembled WGS sequence"/>
</dbReference>
<dbReference type="GO" id="GO:0005634">
    <property type="term" value="C:nucleus"/>
    <property type="evidence" value="ECO:0007669"/>
    <property type="project" value="TreeGrafter"/>
</dbReference>
<gene>
    <name evidence="5" type="ORF">GPM918_LOCUS15092</name>
    <name evidence="6" type="ORF">OVA965_LOCUS19480</name>
    <name evidence="7" type="ORF">SRO942_LOCUS15089</name>
    <name evidence="8" type="ORF">TMI583_LOCUS19528</name>
</gene>
<dbReference type="PANTHER" id="PTHR45640">
    <property type="entry name" value="HEAT SHOCK PROTEIN HSP-12.2-RELATED"/>
    <property type="match status" value="1"/>
</dbReference>
<dbReference type="CDD" id="cd06526">
    <property type="entry name" value="metazoan_ACD"/>
    <property type="match status" value="3"/>
</dbReference>
<evidence type="ECO:0000256" key="3">
    <source>
        <dbReference type="SAM" id="MobiDB-lite"/>
    </source>
</evidence>
<feature type="region of interest" description="Disordered" evidence="3">
    <location>
        <begin position="231"/>
        <end position="320"/>
    </location>
</feature>
<dbReference type="EMBL" id="CAJOBC010003735">
    <property type="protein sequence ID" value="CAF3798244.1"/>
    <property type="molecule type" value="Genomic_DNA"/>
</dbReference>
<dbReference type="GO" id="GO:0005737">
    <property type="term" value="C:cytoplasm"/>
    <property type="evidence" value="ECO:0007669"/>
    <property type="project" value="TreeGrafter"/>
</dbReference>
<evidence type="ECO:0000259" key="4">
    <source>
        <dbReference type="PROSITE" id="PS01031"/>
    </source>
</evidence>
<feature type="domain" description="SHSP" evidence="4">
    <location>
        <begin position="411"/>
        <end position="516"/>
    </location>
</feature>
<evidence type="ECO:0000313" key="6">
    <source>
        <dbReference type="EMBL" id="CAF1105039.1"/>
    </source>
</evidence>
<dbReference type="InterPro" id="IPR002068">
    <property type="entry name" value="A-crystallin/Hsp20_dom"/>
</dbReference>
<dbReference type="Proteomes" id="UP000677228">
    <property type="component" value="Unassembled WGS sequence"/>
</dbReference>
<sequence>MNDSHNRTVIPVTVNSSDDQRFIPFRSSGAESDISSRMSVRMKEFEEECQRWREKFFNESRIEPGGIPSSSLPLTRPRMRVDFPDFPEFSTDWPAWRGSTLTSGSNNNQRSFIEEDYDGRKKYKIQFDIGEFRPEELNVKVEGRLLIVKGDRQVKVGNATESKQFNRELTLPEFVDIQTLQSYLSPDGKLTLEAPVIMDRVYGSNASQLEHRQVNPGRIVDTTFIGGRQPTSSFGTGALGVGGNTQSSYSSTSSSSYRQDGGKDFGNSSFHRNSPLRDHIASTSSTSSTLGGGSSLLNSQGPTTYSTITSRPDYTISDRGDGTRVINYTFNLSEFAQEDIAIHVNDTMLKVTASRNEQDGHSSSLREFKREIGLPDGAEAKKITSTLSSEGTLNIQIPVQDYRPLPTPIPSQQYNLGGGIDTYSLDDQQLKFTFDLSGYRPEDVNVKVNENLLKVQAIHIDNSRGNQINREYSRQYALPNWVDIDSLRAKMSEDSILTVEVPIPHDRIGLRGSKLR</sequence>
<reference evidence="5" key="1">
    <citation type="submission" date="2021-02" db="EMBL/GenBank/DDBJ databases">
        <authorList>
            <person name="Nowell W R."/>
        </authorList>
    </citation>
    <scope>NUCLEOTIDE SEQUENCE</scope>
</reference>
<dbReference type="PROSITE" id="PS01031">
    <property type="entry name" value="SHSP"/>
    <property type="match status" value="2"/>
</dbReference>
<dbReference type="AlphaFoldDB" id="A0A814IQ32"/>
<dbReference type="GO" id="GO:0051082">
    <property type="term" value="F:unfolded protein binding"/>
    <property type="evidence" value="ECO:0007669"/>
    <property type="project" value="TreeGrafter"/>
</dbReference>
<dbReference type="PRINTS" id="PR00299">
    <property type="entry name" value="ACRYSTALLIN"/>
</dbReference>
<dbReference type="Proteomes" id="UP000682733">
    <property type="component" value="Unassembled WGS sequence"/>
</dbReference>
<dbReference type="Gene3D" id="2.60.40.790">
    <property type="match status" value="3"/>
</dbReference>
<evidence type="ECO:0000313" key="7">
    <source>
        <dbReference type="EMBL" id="CAF3798244.1"/>
    </source>
</evidence>
<dbReference type="GO" id="GO:0009408">
    <property type="term" value="P:response to heat"/>
    <property type="evidence" value="ECO:0007669"/>
    <property type="project" value="TreeGrafter"/>
</dbReference>